<dbReference type="RefSeq" id="WP_130479357.1">
    <property type="nucleotide sequence ID" value="NZ_SFCC01000021.1"/>
</dbReference>
<organism evidence="2 3">
    <name type="scientific">Amycolatopsis suaedae</name>
    <dbReference type="NCBI Taxonomy" id="2510978"/>
    <lineage>
        <taxon>Bacteria</taxon>
        <taxon>Bacillati</taxon>
        <taxon>Actinomycetota</taxon>
        <taxon>Actinomycetes</taxon>
        <taxon>Pseudonocardiales</taxon>
        <taxon>Pseudonocardiaceae</taxon>
        <taxon>Amycolatopsis</taxon>
    </lineage>
</organism>
<protein>
    <recommendedName>
        <fullName evidence="1">DUF4097 domain-containing protein</fullName>
    </recommendedName>
</protein>
<evidence type="ECO:0000259" key="1">
    <source>
        <dbReference type="Pfam" id="PF13349"/>
    </source>
</evidence>
<dbReference type="Pfam" id="PF13349">
    <property type="entry name" value="DUF4097"/>
    <property type="match status" value="1"/>
</dbReference>
<dbReference type="AlphaFoldDB" id="A0A4Q7IZU5"/>
<keyword evidence="3" id="KW-1185">Reference proteome</keyword>
<reference evidence="2 3" key="1">
    <citation type="submission" date="2019-02" db="EMBL/GenBank/DDBJ databases">
        <title>Draft genome sequence of Amycolatopsis sp. 8-3EHSu isolated from roots of Suaeda maritima.</title>
        <authorList>
            <person name="Duangmal K."/>
            <person name="Chantavorakit T."/>
        </authorList>
    </citation>
    <scope>NUCLEOTIDE SEQUENCE [LARGE SCALE GENOMIC DNA]</scope>
    <source>
        <strain evidence="2 3">8-3EHSu</strain>
    </source>
</reference>
<proteinExistence type="predicted"/>
<dbReference type="Proteomes" id="UP000292003">
    <property type="component" value="Unassembled WGS sequence"/>
</dbReference>
<feature type="domain" description="DUF4097" evidence="1">
    <location>
        <begin position="116"/>
        <end position="292"/>
    </location>
</feature>
<dbReference type="InterPro" id="IPR025164">
    <property type="entry name" value="Toastrack_DUF4097"/>
</dbReference>
<sequence length="300" mass="29955">MSTPGSEESLVRTQNFPTDGPVEVDVSVTTGTVEIQLTEELTDSVVQLRHDSSAQPPWMEGVTNLLSWVGEQFGGPLGESAAPAEAVRQARVEQVGNRLVAHAPTGLPLRHVPLAVTVQVPAGSSVEVSAGAADVTLTGSAGRVDLSTGTGDVRLETATGSVAVRTGSGAVQLGDSQSGAKLRTGSGQIRAASLSGSATLVTGTGDVWLGTVSGDVLVRTGSGDLSIARAEGGSLELVSGSGQIRVGIGPGVVAEVELSSGSGKVSSELAVSGTAPEGEVPLTVRARTGSGDAVVTNSTR</sequence>
<dbReference type="PANTHER" id="PTHR34094:SF1">
    <property type="entry name" value="PROTEIN FAM185A"/>
    <property type="match status" value="1"/>
</dbReference>
<evidence type="ECO:0000313" key="2">
    <source>
        <dbReference type="EMBL" id="RZQ59792.1"/>
    </source>
</evidence>
<accession>A0A4Q7IZU5</accession>
<gene>
    <name evidence="2" type="ORF">EWH70_32235</name>
</gene>
<dbReference type="OrthoDB" id="3677688at2"/>
<dbReference type="EMBL" id="SFCC01000021">
    <property type="protein sequence ID" value="RZQ59792.1"/>
    <property type="molecule type" value="Genomic_DNA"/>
</dbReference>
<dbReference type="PANTHER" id="PTHR34094">
    <property type="match status" value="1"/>
</dbReference>
<name>A0A4Q7IZU5_9PSEU</name>
<evidence type="ECO:0000313" key="3">
    <source>
        <dbReference type="Proteomes" id="UP000292003"/>
    </source>
</evidence>
<comment type="caution">
    <text evidence="2">The sequence shown here is derived from an EMBL/GenBank/DDBJ whole genome shotgun (WGS) entry which is preliminary data.</text>
</comment>